<evidence type="ECO:0000259" key="1">
    <source>
        <dbReference type="PROSITE" id="PS50943"/>
    </source>
</evidence>
<keyword evidence="2" id="KW-0614">Plasmid</keyword>
<gene>
    <name evidence="2" type="ORF">FOB26_02525</name>
</gene>
<dbReference type="RefSeq" id="WP_172873362.1">
    <property type="nucleotide sequence ID" value="NZ_JABRWL010000004.1"/>
</dbReference>
<feature type="domain" description="HTH cro/C1-type" evidence="1">
    <location>
        <begin position="52"/>
        <end position="106"/>
    </location>
</feature>
<dbReference type="CDD" id="cd00093">
    <property type="entry name" value="HTH_XRE"/>
    <property type="match status" value="1"/>
</dbReference>
<dbReference type="Gene3D" id="1.10.260.40">
    <property type="entry name" value="lambda repressor-like DNA-binding domains"/>
    <property type="match status" value="1"/>
</dbReference>
<dbReference type="GO" id="GO:0003677">
    <property type="term" value="F:DNA binding"/>
    <property type="evidence" value="ECO:0007669"/>
    <property type="project" value="InterPro"/>
</dbReference>
<organism evidence="2 3">
    <name type="scientific">Agrobacterium pusense</name>
    <dbReference type="NCBI Taxonomy" id="648995"/>
    <lineage>
        <taxon>Bacteria</taxon>
        <taxon>Pseudomonadati</taxon>
        <taxon>Pseudomonadota</taxon>
        <taxon>Alphaproteobacteria</taxon>
        <taxon>Hyphomicrobiales</taxon>
        <taxon>Rhizobiaceae</taxon>
        <taxon>Rhizobium/Agrobacterium group</taxon>
        <taxon>Agrobacterium</taxon>
    </lineage>
</organism>
<dbReference type="PROSITE" id="PS50943">
    <property type="entry name" value="HTH_CROC1"/>
    <property type="match status" value="1"/>
</dbReference>
<comment type="caution">
    <text evidence="2">The sequence shown here is derived from an EMBL/GenBank/DDBJ whole genome shotgun (WGS) entry which is preliminary data.</text>
</comment>
<evidence type="ECO:0000313" key="3">
    <source>
        <dbReference type="Proteomes" id="UP001155820"/>
    </source>
</evidence>
<dbReference type="InterPro" id="IPR001387">
    <property type="entry name" value="Cro/C1-type_HTH"/>
</dbReference>
<keyword evidence="3" id="KW-1185">Reference proteome</keyword>
<reference evidence="2" key="1">
    <citation type="submission" date="2019-07" db="EMBL/GenBank/DDBJ databases">
        <title>FDA dAtabase for Regulatory Grade micrObial Sequences (FDA-ARGOS): Supporting development and validation of Infectious Disease Dx tests.</title>
        <authorList>
            <person name="Bachman M."/>
            <person name="Young C."/>
            <person name="Tallon L."/>
            <person name="Sadzewicz L."/>
            <person name="Vavikolanu K."/>
            <person name="Mehta A."/>
            <person name="Aluvathingal J."/>
            <person name="Nadendla S."/>
            <person name="Nandy P."/>
            <person name="Geyer C."/>
            <person name="Yan Y."/>
            <person name="Sichtig H."/>
        </authorList>
    </citation>
    <scope>NUCLEOTIDE SEQUENCE</scope>
    <source>
        <strain evidence="2">FDAARGOS_618</strain>
        <plasmid evidence="2">unnamed3</plasmid>
    </source>
</reference>
<dbReference type="SMART" id="SM00530">
    <property type="entry name" value="HTH_XRE"/>
    <property type="match status" value="1"/>
</dbReference>
<dbReference type="InterPro" id="IPR010982">
    <property type="entry name" value="Lambda_DNA-bd_dom_sf"/>
</dbReference>
<sequence>MENETRSLAEHIDAHNLVETTDPGFEKTLFRMASFEGIKNFDDIERELGVLIRRIRDDTGLIRADFASLVGLSPTVYARYENAVSSMTVTRLIHLCELLDLAPDDLVFTLAPHLYGPNSEEAEDRLELMRLSRTLSPDAVHDLLQLVKRIAPHSGGSA</sequence>
<dbReference type="Proteomes" id="UP001155820">
    <property type="component" value="Unassembled WGS sequence"/>
</dbReference>
<dbReference type="SUPFAM" id="SSF47413">
    <property type="entry name" value="lambda repressor-like DNA-binding domains"/>
    <property type="match status" value="1"/>
</dbReference>
<protein>
    <submittedName>
        <fullName evidence="2">Helix-turn-helix domain-containing protein</fullName>
    </submittedName>
</protein>
<dbReference type="AlphaFoldDB" id="A0AA44EH82"/>
<accession>A0AA44EH82</accession>
<geneLocation type="plasmid" evidence="2">
    <name>unnamed3</name>
</geneLocation>
<evidence type="ECO:0000313" key="2">
    <source>
        <dbReference type="EMBL" id="NRF18027.1"/>
    </source>
</evidence>
<proteinExistence type="predicted"/>
<dbReference type="EMBL" id="JABRWM010000003">
    <property type="protein sequence ID" value="NRF18027.1"/>
    <property type="molecule type" value="Genomic_DNA"/>
</dbReference>
<dbReference type="Pfam" id="PF13560">
    <property type="entry name" value="HTH_31"/>
    <property type="match status" value="1"/>
</dbReference>
<name>A0AA44EH82_9HYPH</name>